<evidence type="ECO:0000313" key="6">
    <source>
        <dbReference type="Proteomes" id="UP000015105"/>
    </source>
</evidence>
<accession>A0A453R9P5</accession>
<protein>
    <recommendedName>
        <fullName evidence="7">Pentacotripeptide-repeat region of PRORP domain-containing protein</fullName>
    </recommendedName>
</protein>
<dbReference type="AlphaFoldDB" id="A0A453R9P5"/>
<feature type="compositionally biased region" description="Low complexity" evidence="4">
    <location>
        <begin position="22"/>
        <end position="31"/>
    </location>
</feature>
<evidence type="ECO:0000313" key="5">
    <source>
        <dbReference type="EnsemblPlants" id="AET7Gv20509400.7"/>
    </source>
</evidence>
<reference evidence="5" key="3">
    <citation type="journal article" date="2017" name="Nature">
        <title>Genome sequence of the progenitor of the wheat D genome Aegilops tauschii.</title>
        <authorList>
            <person name="Luo M.C."/>
            <person name="Gu Y.Q."/>
            <person name="Puiu D."/>
            <person name="Wang H."/>
            <person name="Twardziok S.O."/>
            <person name="Deal K.R."/>
            <person name="Huo N."/>
            <person name="Zhu T."/>
            <person name="Wang L."/>
            <person name="Wang Y."/>
            <person name="McGuire P.E."/>
            <person name="Liu S."/>
            <person name="Long H."/>
            <person name="Ramasamy R.K."/>
            <person name="Rodriguez J.C."/>
            <person name="Van S.L."/>
            <person name="Yuan L."/>
            <person name="Wang Z."/>
            <person name="Xia Z."/>
            <person name="Xiao L."/>
            <person name="Anderson O.D."/>
            <person name="Ouyang S."/>
            <person name="Liang Y."/>
            <person name="Zimin A.V."/>
            <person name="Pertea G."/>
            <person name="Qi P."/>
            <person name="Bennetzen J.L."/>
            <person name="Dai X."/>
            <person name="Dawson M.W."/>
            <person name="Muller H.G."/>
            <person name="Kugler K."/>
            <person name="Rivarola-Duarte L."/>
            <person name="Spannagl M."/>
            <person name="Mayer K.F.X."/>
            <person name="Lu F.H."/>
            <person name="Bevan M.W."/>
            <person name="Leroy P."/>
            <person name="Li P."/>
            <person name="You F.M."/>
            <person name="Sun Q."/>
            <person name="Liu Z."/>
            <person name="Lyons E."/>
            <person name="Wicker T."/>
            <person name="Salzberg S.L."/>
            <person name="Devos K.M."/>
            <person name="Dvorak J."/>
        </authorList>
    </citation>
    <scope>NUCLEOTIDE SEQUENCE [LARGE SCALE GENOMIC DNA]</scope>
    <source>
        <strain evidence="5">cv. AL8/78</strain>
    </source>
</reference>
<reference evidence="6" key="1">
    <citation type="journal article" date="2014" name="Science">
        <title>Ancient hybridizations among the ancestral genomes of bread wheat.</title>
        <authorList>
            <consortium name="International Wheat Genome Sequencing Consortium,"/>
            <person name="Marcussen T."/>
            <person name="Sandve S.R."/>
            <person name="Heier L."/>
            <person name="Spannagl M."/>
            <person name="Pfeifer M."/>
            <person name="Jakobsen K.S."/>
            <person name="Wulff B.B."/>
            <person name="Steuernagel B."/>
            <person name="Mayer K.F."/>
            <person name="Olsen O.A."/>
        </authorList>
    </citation>
    <scope>NUCLEOTIDE SEQUENCE [LARGE SCALE GENOMIC DNA]</scope>
    <source>
        <strain evidence="6">cv. AL8/78</strain>
    </source>
</reference>
<dbReference type="PANTHER" id="PTHR47932">
    <property type="entry name" value="ATPASE EXPRESSION PROTEIN 3"/>
    <property type="match status" value="1"/>
</dbReference>
<keyword evidence="1" id="KW-0677">Repeat</keyword>
<evidence type="ECO:0000256" key="3">
    <source>
        <dbReference type="PROSITE-ProRule" id="PRU00708"/>
    </source>
</evidence>
<feature type="repeat" description="PPR" evidence="3">
    <location>
        <begin position="173"/>
        <end position="207"/>
    </location>
</feature>
<evidence type="ECO:0000256" key="2">
    <source>
        <dbReference type="ARBA" id="ARBA00022946"/>
    </source>
</evidence>
<dbReference type="InterPro" id="IPR002885">
    <property type="entry name" value="PPR_rpt"/>
</dbReference>
<dbReference type="GO" id="GO:0003729">
    <property type="term" value="F:mRNA binding"/>
    <property type="evidence" value="ECO:0007669"/>
    <property type="project" value="TreeGrafter"/>
</dbReference>
<dbReference type="Pfam" id="PF12854">
    <property type="entry name" value="PPR_1"/>
    <property type="match status" value="2"/>
</dbReference>
<dbReference type="PROSITE" id="PS51375">
    <property type="entry name" value="PPR"/>
    <property type="match status" value="3"/>
</dbReference>
<reference evidence="5" key="5">
    <citation type="journal article" date="2021" name="G3 (Bethesda)">
        <title>Aegilops tauschii genome assembly Aet v5.0 features greater sequence contiguity and improved annotation.</title>
        <authorList>
            <person name="Wang L."/>
            <person name="Zhu T."/>
            <person name="Rodriguez J.C."/>
            <person name="Deal K.R."/>
            <person name="Dubcovsky J."/>
            <person name="McGuire P.E."/>
            <person name="Lux T."/>
            <person name="Spannagl M."/>
            <person name="Mayer K.F.X."/>
            <person name="Baldrich P."/>
            <person name="Meyers B.C."/>
            <person name="Huo N."/>
            <person name="Gu Y.Q."/>
            <person name="Zhou H."/>
            <person name="Devos K.M."/>
            <person name="Bennetzen J.L."/>
            <person name="Unver T."/>
            <person name="Budak H."/>
            <person name="Gulick P.J."/>
            <person name="Galiba G."/>
            <person name="Kalapos B."/>
            <person name="Nelson D.R."/>
            <person name="Li P."/>
            <person name="You F.M."/>
            <person name="Luo M.C."/>
            <person name="Dvorak J."/>
        </authorList>
    </citation>
    <scope>NUCLEOTIDE SEQUENCE [LARGE SCALE GENOMIC DNA]</scope>
    <source>
        <strain evidence="5">cv. AL8/78</strain>
    </source>
</reference>
<reference evidence="6" key="2">
    <citation type="journal article" date="2017" name="Nat. Plants">
        <title>The Aegilops tauschii genome reveals multiple impacts of transposons.</title>
        <authorList>
            <person name="Zhao G."/>
            <person name="Zou C."/>
            <person name="Li K."/>
            <person name="Wang K."/>
            <person name="Li T."/>
            <person name="Gao L."/>
            <person name="Zhang X."/>
            <person name="Wang H."/>
            <person name="Yang Z."/>
            <person name="Liu X."/>
            <person name="Jiang W."/>
            <person name="Mao L."/>
            <person name="Kong X."/>
            <person name="Jiao Y."/>
            <person name="Jia J."/>
        </authorList>
    </citation>
    <scope>NUCLEOTIDE SEQUENCE [LARGE SCALE GENOMIC DNA]</scope>
    <source>
        <strain evidence="6">cv. AL8/78</strain>
    </source>
</reference>
<dbReference type="InterPro" id="IPR011990">
    <property type="entry name" value="TPR-like_helical_dom_sf"/>
</dbReference>
<evidence type="ECO:0008006" key="7">
    <source>
        <dbReference type="Google" id="ProtNLM"/>
    </source>
</evidence>
<dbReference type="Gramene" id="AET7Gv20509400.7">
    <property type="protein sequence ID" value="AET7Gv20509400.7"/>
    <property type="gene ID" value="AET7Gv20509400"/>
</dbReference>
<dbReference type="Proteomes" id="UP000015105">
    <property type="component" value="Chromosome 7D"/>
</dbReference>
<evidence type="ECO:0000256" key="1">
    <source>
        <dbReference type="ARBA" id="ARBA00022737"/>
    </source>
</evidence>
<keyword evidence="2" id="KW-0809">Transit peptide</keyword>
<reference evidence="5" key="4">
    <citation type="submission" date="2019-03" db="UniProtKB">
        <authorList>
            <consortium name="EnsemblPlants"/>
        </authorList>
    </citation>
    <scope>IDENTIFICATION</scope>
</reference>
<keyword evidence="6" id="KW-1185">Reference proteome</keyword>
<sequence length="282" mass="29654">AAGRHLVPFPSPPPGELTGSSPPRRLLPFRPGASASNNVRSQASRSGAPSTASTAPRLLLRRLPTRSHPFRRLRPRRPPLRAHTPSASALSLLRDTPSLSAELYSTLAAPSHALTPASLALLLSLPSCHRLPPPSAPILSALLSKILARRPSSPVQAAGFLCASLAAGAPPPETSVFNKLLAPLARAGDLPRMTQLFSSMRAATVRPDAVTYGILVNGLCKSGRVGDALRMLDGMSGSDSDVRPDVVTVNTVVNGLCKSGRVQEAVTFVEERMRSVHGHAPD</sequence>
<dbReference type="Gene3D" id="1.25.40.10">
    <property type="entry name" value="Tetratricopeptide repeat domain"/>
    <property type="match status" value="1"/>
</dbReference>
<proteinExistence type="predicted"/>
<dbReference type="NCBIfam" id="TIGR00756">
    <property type="entry name" value="PPR"/>
    <property type="match status" value="2"/>
</dbReference>
<dbReference type="EnsemblPlants" id="AET7Gv20509400.7">
    <property type="protein sequence ID" value="AET7Gv20509400.7"/>
    <property type="gene ID" value="AET7Gv20509400"/>
</dbReference>
<feature type="compositionally biased region" description="Polar residues" evidence="4">
    <location>
        <begin position="34"/>
        <end position="51"/>
    </location>
</feature>
<feature type="compositionally biased region" description="Basic residues" evidence="4">
    <location>
        <begin position="59"/>
        <end position="80"/>
    </location>
</feature>
<dbReference type="PANTHER" id="PTHR47932:SF34">
    <property type="entry name" value="OS10G0147250 PROTEIN"/>
    <property type="match status" value="1"/>
</dbReference>
<feature type="region of interest" description="Disordered" evidence="4">
    <location>
        <begin position="1"/>
        <end position="89"/>
    </location>
</feature>
<feature type="repeat" description="PPR" evidence="3">
    <location>
        <begin position="208"/>
        <end position="242"/>
    </location>
</feature>
<feature type="repeat" description="PPR" evidence="3">
    <location>
        <begin position="245"/>
        <end position="276"/>
    </location>
</feature>
<evidence type="ECO:0000256" key="4">
    <source>
        <dbReference type="SAM" id="MobiDB-lite"/>
    </source>
</evidence>
<organism evidence="5 6">
    <name type="scientific">Aegilops tauschii subsp. strangulata</name>
    <name type="common">Goatgrass</name>
    <dbReference type="NCBI Taxonomy" id="200361"/>
    <lineage>
        <taxon>Eukaryota</taxon>
        <taxon>Viridiplantae</taxon>
        <taxon>Streptophyta</taxon>
        <taxon>Embryophyta</taxon>
        <taxon>Tracheophyta</taxon>
        <taxon>Spermatophyta</taxon>
        <taxon>Magnoliopsida</taxon>
        <taxon>Liliopsida</taxon>
        <taxon>Poales</taxon>
        <taxon>Poaceae</taxon>
        <taxon>BOP clade</taxon>
        <taxon>Pooideae</taxon>
        <taxon>Triticodae</taxon>
        <taxon>Triticeae</taxon>
        <taxon>Triticinae</taxon>
        <taxon>Aegilops</taxon>
    </lineage>
</organism>
<name>A0A453R9P5_AEGTS</name>